<reference evidence="2" key="1">
    <citation type="journal article" date="2019" name="Sci. Rep.">
        <title>Draft genome of Tanacetum cinerariifolium, the natural source of mosquito coil.</title>
        <authorList>
            <person name="Yamashiro T."/>
            <person name="Shiraishi A."/>
            <person name="Satake H."/>
            <person name="Nakayama K."/>
        </authorList>
    </citation>
    <scope>NUCLEOTIDE SEQUENCE</scope>
</reference>
<evidence type="ECO:0000256" key="1">
    <source>
        <dbReference type="SAM" id="MobiDB-lite"/>
    </source>
</evidence>
<name>A0A699UBT0_TANCI</name>
<gene>
    <name evidence="2" type="ORF">Tci_890775</name>
</gene>
<dbReference type="AlphaFoldDB" id="A0A699UBT0"/>
<accession>A0A699UBT0</accession>
<comment type="caution">
    <text evidence="2">The sequence shown here is derived from an EMBL/GenBank/DDBJ whole genome shotgun (WGS) entry which is preliminary data.</text>
</comment>
<sequence length="62" mass="6910">SGWTNGRMTRHHGTVAAAEGSVRGSVQGSEKSVQGSEKKSILEADVAQFDWWIKNPMMRYEE</sequence>
<dbReference type="EMBL" id="BKCJ011309886">
    <property type="protein sequence ID" value="GFD18806.1"/>
    <property type="molecule type" value="Genomic_DNA"/>
</dbReference>
<feature type="compositionally biased region" description="Polar residues" evidence="1">
    <location>
        <begin position="24"/>
        <end position="35"/>
    </location>
</feature>
<feature type="region of interest" description="Disordered" evidence="1">
    <location>
        <begin position="1"/>
        <end position="39"/>
    </location>
</feature>
<organism evidence="2">
    <name type="scientific">Tanacetum cinerariifolium</name>
    <name type="common">Dalmatian daisy</name>
    <name type="synonym">Chrysanthemum cinerariifolium</name>
    <dbReference type="NCBI Taxonomy" id="118510"/>
    <lineage>
        <taxon>Eukaryota</taxon>
        <taxon>Viridiplantae</taxon>
        <taxon>Streptophyta</taxon>
        <taxon>Embryophyta</taxon>
        <taxon>Tracheophyta</taxon>
        <taxon>Spermatophyta</taxon>
        <taxon>Magnoliopsida</taxon>
        <taxon>eudicotyledons</taxon>
        <taxon>Gunneridae</taxon>
        <taxon>Pentapetalae</taxon>
        <taxon>asterids</taxon>
        <taxon>campanulids</taxon>
        <taxon>Asterales</taxon>
        <taxon>Asteraceae</taxon>
        <taxon>Asteroideae</taxon>
        <taxon>Anthemideae</taxon>
        <taxon>Anthemidinae</taxon>
        <taxon>Tanacetum</taxon>
    </lineage>
</organism>
<proteinExistence type="predicted"/>
<feature type="non-terminal residue" evidence="2">
    <location>
        <position position="1"/>
    </location>
</feature>
<evidence type="ECO:0000313" key="2">
    <source>
        <dbReference type="EMBL" id="GFD18806.1"/>
    </source>
</evidence>
<protein>
    <submittedName>
        <fullName evidence="2">Uncharacterized protein</fullName>
    </submittedName>
</protein>